<dbReference type="EMBL" id="JANLCK010000016">
    <property type="protein sequence ID" value="MCS5727911.1"/>
    <property type="molecule type" value="Genomic_DNA"/>
</dbReference>
<dbReference type="Proteomes" id="UP001165587">
    <property type="component" value="Unassembled WGS sequence"/>
</dbReference>
<comment type="caution">
    <text evidence="2">The sequence shown here is derived from an EMBL/GenBank/DDBJ whole genome shotgun (WGS) entry which is preliminary data.</text>
</comment>
<evidence type="ECO:0000313" key="3">
    <source>
        <dbReference type="Proteomes" id="UP001165587"/>
    </source>
</evidence>
<sequence length="98" mass="11624">MLRLFRRFDDPLRDREDPEREERELDDLDEPDREDRELDRELELDERPPDVEDSDDSEGSDDRELLLLDRDRGRSPGSQCRIQSSLSSLTRAIQPEPT</sequence>
<protein>
    <submittedName>
        <fullName evidence="2">Uncharacterized protein</fullName>
    </submittedName>
</protein>
<evidence type="ECO:0000256" key="1">
    <source>
        <dbReference type="SAM" id="MobiDB-lite"/>
    </source>
</evidence>
<feature type="compositionally biased region" description="Polar residues" evidence="1">
    <location>
        <begin position="78"/>
        <end position="91"/>
    </location>
</feature>
<feature type="compositionally biased region" description="Basic and acidic residues" evidence="1">
    <location>
        <begin position="60"/>
        <end position="74"/>
    </location>
</feature>
<organism evidence="2 3">
    <name type="scientific">Herbiconiux oxytropis</name>
    <dbReference type="NCBI Taxonomy" id="2970915"/>
    <lineage>
        <taxon>Bacteria</taxon>
        <taxon>Bacillati</taxon>
        <taxon>Actinomycetota</taxon>
        <taxon>Actinomycetes</taxon>
        <taxon>Micrococcales</taxon>
        <taxon>Microbacteriaceae</taxon>
        <taxon>Herbiconiux</taxon>
    </lineage>
</organism>
<proteinExistence type="predicted"/>
<dbReference type="RefSeq" id="WP_259531007.1">
    <property type="nucleotide sequence ID" value="NZ_JANLCK010000016.1"/>
</dbReference>
<feature type="region of interest" description="Disordered" evidence="1">
    <location>
        <begin position="1"/>
        <end position="98"/>
    </location>
</feature>
<evidence type="ECO:0000313" key="2">
    <source>
        <dbReference type="EMBL" id="MCS5727911.1"/>
    </source>
</evidence>
<dbReference type="AlphaFoldDB" id="A0AA42BVX8"/>
<gene>
    <name evidence="2" type="ORF">N1028_18595</name>
</gene>
<name>A0AA42BVX8_9MICO</name>
<keyword evidence="3" id="KW-1185">Reference proteome</keyword>
<reference evidence="2" key="1">
    <citation type="submission" date="2022-08" db="EMBL/GenBank/DDBJ databases">
        <authorList>
            <person name="Deng Y."/>
            <person name="Han X.-F."/>
            <person name="Zhang Y.-Q."/>
        </authorList>
    </citation>
    <scope>NUCLEOTIDE SEQUENCE</scope>
    <source>
        <strain evidence="2">CPCC 203407</strain>
    </source>
</reference>
<accession>A0AA42BVX8</accession>
<feature type="compositionally biased region" description="Basic and acidic residues" evidence="1">
    <location>
        <begin position="1"/>
        <end position="23"/>
    </location>
</feature>
<feature type="compositionally biased region" description="Basic and acidic residues" evidence="1">
    <location>
        <begin position="33"/>
        <end position="50"/>
    </location>
</feature>